<comment type="caution">
    <text evidence="2">The sequence shown here is derived from an EMBL/GenBank/DDBJ whole genome shotgun (WGS) entry which is preliminary data.</text>
</comment>
<sequence>MAMDIKNKRTRLSTQQLSSARATIQGQIKQSTPHGPRGTEFLPSRSGLCSCTAASPRLQSGKAARWVPVASPLLAQLRQHLTELLKSEECFSIFLLHAHQLITDAQPSHLAHGQLKQLLAAVQRGIRATDRPLTDNETGSIYLLRGANKQDASRILERFVQSIQLLQPETFIPPLAHETHIVLGSCSFPEDGKSLERLLYQCGKVTRQVTFRSALLPQQPRKPESVYPGIPFLKLPKRLSDHLTRYIPYSVARQLHCAPVGKEQRHLTVAMLHPTDQEAVRYLQQLTGMLIFPVACALEELDELLETPW</sequence>
<dbReference type="AlphaFoldDB" id="A0A326U4P3"/>
<gene>
    <name evidence="2" type="ORF">EI42_03859</name>
</gene>
<dbReference type="Proteomes" id="UP000248806">
    <property type="component" value="Unassembled WGS sequence"/>
</dbReference>
<dbReference type="EMBL" id="QKUF01000014">
    <property type="protein sequence ID" value="PZW26707.1"/>
    <property type="molecule type" value="Genomic_DNA"/>
</dbReference>
<dbReference type="InterPro" id="IPR037257">
    <property type="entry name" value="T2SS_E_N_sf"/>
</dbReference>
<evidence type="ECO:0000259" key="1">
    <source>
        <dbReference type="Pfam" id="PF05157"/>
    </source>
</evidence>
<protein>
    <submittedName>
        <fullName evidence="2">Type II secretion system (T2SS) protein E</fullName>
    </submittedName>
</protein>
<dbReference type="SUPFAM" id="SSF160246">
    <property type="entry name" value="EspE N-terminal domain-like"/>
    <property type="match status" value="1"/>
</dbReference>
<name>A0A326U4P3_THEHA</name>
<keyword evidence="3" id="KW-1185">Reference proteome</keyword>
<dbReference type="Pfam" id="PF05157">
    <property type="entry name" value="MshEN"/>
    <property type="match status" value="1"/>
</dbReference>
<dbReference type="Gene3D" id="3.30.300.160">
    <property type="entry name" value="Type II secretion system, protein E, N-terminal domain"/>
    <property type="match status" value="1"/>
</dbReference>
<accession>A0A326U4P3</accession>
<evidence type="ECO:0000313" key="3">
    <source>
        <dbReference type="Proteomes" id="UP000248806"/>
    </source>
</evidence>
<dbReference type="OrthoDB" id="150696at2"/>
<proteinExistence type="predicted"/>
<organism evidence="2 3">
    <name type="scientific">Thermosporothrix hazakensis</name>
    <dbReference type="NCBI Taxonomy" id="644383"/>
    <lineage>
        <taxon>Bacteria</taxon>
        <taxon>Bacillati</taxon>
        <taxon>Chloroflexota</taxon>
        <taxon>Ktedonobacteria</taxon>
        <taxon>Ktedonobacterales</taxon>
        <taxon>Thermosporotrichaceae</taxon>
        <taxon>Thermosporothrix</taxon>
    </lineage>
</organism>
<feature type="domain" description="Type II secretion system protein GspE N-terminal" evidence="1">
    <location>
        <begin position="229"/>
        <end position="306"/>
    </location>
</feature>
<reference evidence="2 3" key="1">
    <citation type="submission" date="2018-06" db="EMBL/GenBank/DDBJ databases">
        <title>Genomic Encyclopedia of Archaeal and Bacterial Type Strains, Phase II (KMG-II): from individual species to whole genera.</title>
        <authorList>
            <person name="Goeker M."/>
        </authorList>
    </citation>
    <scope>NUCLEOTIDE SEQUENCE [LARGE SCALE GENOMIC DNA]</scope>
    <source>
        <strain evidence="2 3">ATCC BAA-1881</strain>
    </source>
</reference>
<dbReference type="RefSeq" id="WP_111324204.1">
    <property type="nucleotide sequence ID" value="NZ_BIFX01000001.1"/>
</dbReference>
<dbReference type="InterPro" id="IPR007831">
    <property type="entry name" value="T2SS_GspE_N"/>
</dbReference>
<evidence type="ECO:0000313" key="2">
    <source>
        <dbReference type="EMBL" id="PZW26707.1"/>
    </source>
</evidence>